<reference evidence="2" key="1">
    <citation type="journal article" date="2011" name="Proc. Natl. Acad. Sci. U.S.A.">
        <title>Obligate biotrophy features unraveled by the genomic analysis of rust fungi.</title>
        <authorList>
            <person name="Duplessis S."/>
            <person name="Cuomo C.A."/>
            <person name="Lin Y.-C."/>
            <person name="Aerts A."/>
            <person name="Tisserant E."/>
            <person name="Veneault-Fourrey C."/>
            <person name="Joly D.L."/>
            <person name="Hacquard S."/>
            <person name="Amselem J."/>
            <person name="Cantarel B.L."/>
            <person name="Chiu R."/>
            <person name="Coutinho P.M."/>
            <person name="Feau N."/>
            <person name="Field M."/>
            <person name="Frey P."/>
            <person name="Gelhaye E."/>
            <person name="Goldberg J."/>
            <person name="Grabherr M.G."/>
            <person name="Kodira C.D."/>
            <person name="Kohler A."/>
            <person name="Kuees U."/>
            <person name="Lindquist E.A."/>
            <person name="Lucas S.M."/>
            <person name="Mago R."/>
            <person name="Mauceli E."/>
            <person name="Morin E."/>
            <person name="Murat C."/>
            <person name="Pangilinan J.L."/>
            <person name="Park R."/>
            <person name="Pearson M."/>
            <person name="Quesneville H."/>
            <person name="Rouhier N."/>
            <person name="Sakthikumar S."/>
            <person name="Salamov A.A."/>
            <person name="Schmutz J."/>
            <person name="Selles B."/>
            <person name="Shapiro H."/>
            <person name="Tanguay P."/>
            <person name="Tuskan G.A."/>
            <person name="Henrissat B."/>
            <person name="Van de Peer Y."/>
            <person name="Rouze P."/>
            <person name="Ellis J.G."/>
            <person name="Dodds P.N."/>
            <person name="Schein J.E."/>
            <person name="Zhong S."/>
            <person name="Hamelin R.C."/>
            <person name="Grigoriev I.V."/>
            <person name="Szabo L.J."/>
            <person name="Martin F."/>
        </authorList>
    </citation>
    <scope>NUCLEOTIDE SEQUENCE [LARGE SCALE GENOMIC DNA]</scope>
    <source>
        <strain evidence="2">98AG31 / pathotype 3-4-7</strain>
    </source>
</reference>
<organism evidence="2">
    <name type="scientific">Melampsora larici-populina (strain 98AG31 / pathotype 3-4-7)</name>
    <name type="common">Poplar leaf rust fungus</name>
    <dbReference type="NCBI Taxonomy" id="747676"/>
    <lineage>
        <taxon>Eukaryota</taxon>
        <taxon>Fungi</taxon>
        <taxon>Dikarya</taxon>
        <taxon>Basidiomycota</taxon>
        <taxon>Pucciniomycotina</taxon>
        <taxon>Pucciniomycetes</taxon>
        <taxon>Pucciniales</taxon>
        <taxon>Melampsoraceae</taxon>
        <taxon>Melampsora</taxon>
    </lineage>
</organism>
<gene>
    <name evidence="1" type="ORF">MELLADRAFT_111421</name>
</gene>
<accession>F4S354</accession>
<dbReference type="VEuPathDB" id="FungiDB:MELLADRAFT_111421"/>
<evidence type="ECO:0000313" key="1">
    <source>
        <dbReference type="EMBL" id="EGG00922.1"/>
    </source>
</evidence>
<dbReference type="KEGG" id="mlr:MELLADRAFT_111421"/>
<dbReference type="HOGENOM" id="CLU_2004422_0_0_1"/>
<name>F4S354_MELLP</name>
<dbReference type="AlphaFoldDB" id="F4S354"/>
<dbReference type="Proteomes" id="UP000001072">
    <property type="component" value="Unassembled WGS sequence"/>
</dbReference>
<dbReference type="InParanoid" id="F4S354"/>
<evidence type="ECO:0000313" key="2">
    <source>
        <dbReference type="Proteomes" id="UP000001072"/>
    </source>
</evidence>
<dbReference type="EMBL" id="GL883142">
    <property type="protein sequence ID" value="EGG00922.1"/>
    <property type="molecule type" value="Genomic_DNA"/>
</dbReference>
<proteinExistence type="predicted"/>
<keyword evidence="2" id="KW-1185">Reference proteome</keyword>
<sequence>MSRVKGKFQSVWFDMLGVEGALIDAGVQGEQAIQLSKEIGMNFEIKGDQLMWFKVQFIGSVQFRFMWSSASKSKGTTLDLKGEVCDSKVMFMDNFIWSLQPMSHQRELQTLVFICGKNCVTPNP</sequence>
<protein>
    <submittedName>
        <fullName evidence="1">Uncharacterized protein</fullName>
    </submittedName>
</protein>
<dbReference type="GeneID" id="18924374"/>
<dbReference type="RefSeq" id="XP_007415770.1">
    <property type="nucleotide sequence ID" value="XM_007415708.1"/>
</dbReference>